<keyword evidence="1" id="KW-1133">Transmembrane helix</keyword>
<evidence type="ECO:0000313" key="2">
    <source>
        <dbReference type="EMBL" id="MEE6257153.1"/>
    </source>
</evidence>
<keyword evidence="3" id="KW-1185">Reference proteome</keyword>
<dbReference type="PANTHER" id="PTHR37305">
    <property type="entry name" value="INTEGRAL MEMBRANE PROTEIN-RELATED"/>
    <property type="match status" value="1"/>
</dbReference>
<proteinExistence type="predicted"/>
<evidence type="ECO:0000313" key="3">
    <source>
        <dbReference type="Proteomes" id="UP001332243"/>
    </source>
</evidence>
<gene>
    <name evidence="2" type="ORF">V1633_01450</name>
</gene>
<feature type="transmembrane region" description="Helical" evidence="1">
    <location>
        <begin position="197"/>
        <end position="215"/>
    </location>
</feature>
<accession>A0ABU7RKX4</accession>
<dbReference type="Proteomes" id="UP001332243">
    <property type="component" value="Unassembled WGS sequence"/>
</dbReference>
<evidence type="ECO:0000256" key="1">
    <source>
        <dbReference type="SAM" id="Phobius"/>
    </source>
</evidence>
<comment type="caution">
    <text evidence="2">The sequence shown here is derived from an EMBL/GenBank/DDBJ whole genome shotgun (WGS) entry which is preliminary data.</text>
</comment>
<protein>
    <submittedName>
        <fullName evidence="2">ABC transporter permease</fullName>
    </submittedName>
</protein>
<feature type="transmembrane region" description="Helical" evidence="1">
    <location>
        <begin position="121"/>
        <end position="142"/>
    </location>
</feature>
<dbReference type="EMBL" id="JAZGQK010000001">
    <property type="protein sequence ID" value="MEE6257153.1"/>
    <property type="molecule type" value="Genomic_DNA"/>
</dbReference>
<feature type="transmembrane region" description="Helical" evidence="1">
    <location>
        <begin position="16"/>
        <end position="37"/>
    </location>
</feature>
<sequence>MRLVRAELLKIRTINIWWIFALISLPLWGITLFINYISSQFLVDPASVGAPEPTPEQAAQLAVAADPLNIAANLYTNGQLLGLLIVMLLGVIVVTSEFAHQTATTTFLTTPHRTAVVLGKLVAAALLGVLFWLVTTALNLIVTPLMLDGFGLGNQLDQSAVWQAILLNGLAYLLWAIFGVGFGVLIRSQIGATVTGILLYLAGYIGAGIFLSQLAQRFGDWINNLQLLVPSLASQLMTTGTDLPGTPPRWSGAVVMIGYAVVTGVIGTLIMRKRDIS</sequence>
<name>A0ABU7RKX4_9ACTN</name>
<dbReference type="RefSeq" id="WP_331212240.1">
    <property type="nucleotide sequence ID" value="NZ_JAZGQK010000001.1"/>
</dbReference>
<feature type="transmembrane region" description="Helical" evidence="1">
    <location>
        <begin position="162"/>
        <end position="185"/>
    </location>
</feature>
<feature type="transmembrane region" description="Helical" evidence="1">
    <location>
        <begin position="250"/>
        <end position="271"/>
    </location>
</feature>
<organism evidence="2 3">
    <name type="scientific">Plantactinospora sonchi</name>
    <dbReference type="NCBI Taxonomy" id="1544735"/>
    <lineage>
        <taxon>Bacteria</taxon>
        <taxon>Bacillati</taxon>
        <taxon>Actinomycetota</taxon>
        <taxon>Actinomycetes</taxon>
        <taxon>Micromonosporales</taxon>
        <taxon>Micromonosporaceae</taxon>
        <taxon>Plantactinospora</taxon>
    </lineage>
</organism>
<dbReference type="PANTHER" id="PTHR37305:SF1">
    <property type="entry name" value="MEMBRANE PROTEIN"/>
    <property type="match status" value="1"/>
</dbReference>
<feature type="transmembrane region" description="Helical" evidence="1">
    <location>
        <begin position="80"/>
        <end position="100"/>
    </location>
</feature>
<reference evidence="2 3" key="1">
    <citation type="submission" date="2024-01" db="EMBL/GenBank/DDBJ databases">
        <title>Genome insights into Plantactinospora sonchi sp. nov.</title>
        <authorList>
            <person name="Wang L."/>
        </authorList>
    </citation>
    <scope>NUCLEOTIDE SEQUENCE [LARGE SCALE GENOMIC DNA]</scope>
    <source>
        <strain evidence="2 3">NEAU-QY2</strain>
    </source>
</reference>
<keyword evidence="1" id="KW-0472">Membrane</keyword>
<keyword evidence="1" id="KW-0812">Transmembrane</keyword>